<name>A0ABV3N0F8_9GAMM</name>
<protein>
    <submittedName>
        <fullName evidence="2">Uncharacterized protein</fullName>
    </submittedName>
</protein>
<comment type="caution">
    <text evidence="2">The sequence shown here is derived from an EMBL/GenBank/DDBJ whole genome shotgun (WGS) entry which is preliminary data.</text>
</comment>
<evidence type="ECO:0000313" key="2">
    <source>
        <dbReference type="EMBL" id="MEW5289306.1"/>
    </source>
</evidence>
<gene>
    <name evidence="2" type="ORF">ABW286_08945</name>
</gene>
<reference evidence="2 3" key="1">
    <citation type="submission" date="2024-07" db="EMBL/GenBank/DDBJ databases">
        <authorList>
            <person name="Dulla G.F.J."/>
            <person name="Delorm J.G."/>
        </authorList>
    </citation>
    <scope>NUCLEOTIDE SEQUENCE [LARGE SCALE GENOMIC DNA]</scope>
    <source>
        <strain evidence="2 3">JGD 233</strain>
    </source>
</reference>
<evidence type="ECO:0000313" key="3">
    <source>
        <dbReference type="Proteomes" id="UP001554567"/>
    </source>
</evidence>
<proteinExistence type="predicted"/>
<dbReference type="Proteomes" id="UP001554567">
    <property type="component" value="Unassembled WGS sequence"/>
</dbReference>
<accession>A0ABV3N0F8</accession>
<sequence length="391" mass="43272">MLSAHPVTGSSLSAKISSPSDSSNSKNQNIWFNAFDYVDMEDSWFDTSEEHHAAPTASARKAADSRVPFTQDCLQGIQQLVRTLAEYRENRMLSACLANILPDTPTSLVITANSLYTAITERRHIDSAALHALGLASAYLPDNFNIVSSLAAFIRESVTGWTGDNFLQQFVGEEESSTSTHLFTALAITAIVAGSWMKDEGAAQPGLLRVPAFMANIFIRASYYRTVLGNMARALPSGEKMPENNSPSPHAPVFEVDSQVEMLKVPLEVIKKHDDIDIYMQLNPETGERFGKKYVLDSEGALQPYVRKKIKIRKESDISFNTCTGRRHNPNLDELCTPVKFKPQTKVIDDTIYLLKGINGNSGNIASMQLARFSALERHEPCSCKIYSKNI</sequence>
<dbReference type="RefSeq" id="WP_367167261.1">
    <property type="nucleotide sequence ID" value="NZ_JBFKZN010000004.1"/>
</dbReference>
<feature type="compositionally biased region" description="Low complexity" evidence="1">
    <location>
        <begin position="10"/>
        <end position="25"/>
    </location>
</feature>
<dbReference type="EMBL" id="JBFKZN010000004">
    <property type="protein sequence ID" value="MEW5289306.1"/>
    <property type="molecule type" value="Genomic_DNA"/>
</dbReference>
<evidence type="ECO:0000256" key="1">
    <source>
        <dbReference type="SAM" id="MobiDB-lite"/>
    </source>
</evidence>
<organism evidence="2 3">
    <name type="scientific">Erwinia papayae</name>
    <dbReference type="NCBI Taxonomy" id="206499"/>
    <lineage>
        <taxon>Bacteria</taxon>
        <taxon>Pseudomonadati</taxon>
        <taxon>Pseudomonadota</taxon>
        <taxon>Gammaproteobacteria</taxon>
        <taxon>Enterobacterales</taxon>
        <taxon>Erwiniaceae</taxon>
        <taxon>Erwinia</taxon>
    </lineage>
</organism>
<feature type="region of interest" description="Disordered" evidence="1">
    <location>
        <begin position="1"/>
        <end position="25"/>
    </location>
</feature>
<keyword evidence="3" id="KW-1185">Reference proteome</keyword>